<feature type="compositionally biased region" description="Polar residues" evidence="1">
    <location>
        <begin position="31"/>
        <end position="40"/>
    </location>
</feature>
<evidence type="ECO:0000313" key="2">
    <source>
        <dbReference type="EMBL" id="MFH4975478.1"/>
    </source>
</evidence>
<feature type="compositionally biased region" description="Basic and acidic residues" evidence="1">
    <location>
        <begin position="70"/>
        <end position="86"/>
    </location>
</feature>
<evidence type="ECO:0000313" key="3">
    <source>
        <dbReference type="Proteomes" id="UP001608902"/>
    </source>
</evidence>
<dbReference type="AlphaFoldDB" id="A0ABD6EF12"/>
<evidence type="ECO:0000256" key="1">
    <source>
        <dbReference type="SAM" id="MobiDB-lite"/>
    </source>
</evidence>
<accession>A0ABD6EF12</accession>
<proteinExistence type="predicted"/>
<protein>
    <submittedName>
        <fullName evidence="2">Uncharacterized protein</fullName>
    </submittedName>
</protein>
<name>A0ABD6EF12_9BILA</name>
<keyword evidence="3" id="KW-1185">Reference proteome</keyword>
<dbReference type="Proteomes" id="UP001608902">
    <property type="component" value="Unassembled WGS sequence"/>
</dbReference>
<feature type="region of interest" description="Disordered" evidence="1">
    <location>
        <begin position="1"/>
        <end position="95"/>
    </location>
</feature>
<sequence>MLDSDADDSDSSGAANQSDPHRGTLRVPQRRSATVSPLVNSRTHHRSRSRRKSDINLSERKRYRIVKIPSDSRRHSERSDALRKTNSEPSVEQAQQAHVDAIRQLLDTFPVRSVCDQSASAHDIWMTPRQSLATEQTVTDGNDIDDDIMVDTEIEELKVAAESIQSLQRVLKRPPDLEPPSVATIVDHHTVDDTESDNSRRSGITTRRVGLPRGVIQFIPSVKETKLINALDTYMGKKNNQIGEREKSYPLRRKTSLPETCITYSPAYSVPCEQSASRQATSLSG</sequence>
<reference evidence="2 3" key="1">
    <citation type="submission" date="2024-08" db="EMBL/GenBank/DDBJ databases">
        <title>Gnathostoma spinigerum genome.</title>
        <authorList>
            <person name="Gonzalez-Bertolin B."/>
            <person name="Monzon S."/>
            <person name="Zaballos A."/>
            <person name="Jimenez P."/>
            <person name="Dekumyoy P."/>
            <person name="Varona S."/>
            <person name="Cuesta I."/>
            <person name="Sumanam S."/>
            <person name="Adisakwattana P."/>
            <person name="Gasser R.B."/>
            <person name="Hernandez-Gonzalez A."/>
            <person name="Young N.D."/>
            <person name="Perteguer M.J."/>
        </authorList>
    </citation>
    <scope>NUCLEOTIDE SEQUENCE [LARGE SCALE GENOMIC DNA]</scope>
    <source>
        <strain evidence="2">AL3</strain>
        <tissue evidence="2">Liver</tissue>
    </source>
</reference>
<gene>
    <name evidence="2" type="ORF">AB6A40_002187</name>
</gene>
<dbReference type="EMBL" id="JBGFUD010000925">
    <property type="protein sequence ID" value="MFH4975478.1"/>
    <property type="molecule type" value="Genomic_DNA"/>
</dbReference>
<feature type="compositionally biased region" description="Acidic residues" evidence="1">
    <location>
        <begin position="1"/>
        <end position="10"/>
    </location>
</feature>
<comment type="caution">
    <text evidence="2">The sequence shown here is derived from an EMBL/GenBank/DDBJ whole genome shotgun (WGS) entry which is preliminary data.</text>
</comment>
<feature type="compositionally biased region" description="Basic residues" evidence="1">
    <location>
        <begin position="42"/>
        <end position="51"/>
    </location>
</feature>
<organism evidence="2 3">
    <name type="scientific">Gnathostoma spinigerum</name>
    <dbReference type="NCBI Taxonomy" id="75299"/>
    <lineage>
        <taxon>Eukaryota</taxon>
        <taxon>Metazoa</taxon>
        <taxon>Ecdysozoa</taxon>
        <taxon>Nematoda</taxon>
        <taxon>Chromadorea</taxon>
        <taxon>Rhabditida</taxon>
        <taxon>Spirurina</taxon>
        <taxon>Gnathostomatomorpha</taxon>
        <taxon>Gnathostomatoidea</taxon>
        <taxon>Gnathostomatidae</taxon>
        <taxon>Gnathostoma</taxon>
    </lineage>
</organism>